<reference evidence="9" key="1">
    <citation type="submission" date="2018-06" db="EMBL/GenBank/DDBJ databases">
        <authorList>
            <person name="Zhirakovskaya E."/>
        </authorList>
    </citation>
    <scope>NUCLEOTIDE SEQUENCE</scope>
</reference>
<dbReference type="InterPro" id="IPR000565">
    <property type="entry name" value="Topo_IIA_B"/>
</dbReference>
<evidence type="ECO:0000256" key="7">
    <source>
        <dbReference type="ARBA" id="ARBA00023235"/>
    </source>
</evidence>
<evidence type="ECO:0000256" key="5">
    <source>
        <dbReference type="ARBA" id="ARBA00023029"/>
    </source>
</evidence>
<comment type="similarity">
    <text evidence="2">Belongs to the type II topoisomerase GyrB family.</text>
</comment>
<dbReference type="InterPro" id="IPR013759">
    <property type="entry name" value="Topo_IIA_B_C"/>
</dbReference>
<evidence type="ECO:0000256" key="3">
    <source>
        <dbReference type="ARBA" id="ARBA00022741"/>
    </source>
</evidence>
<dbReference type="InterPro" id="IPR002288">
    <property type="entry name" value="DNA_gyrase_B_C"/>
</dbReference>
<evidence type="ECO:0000256" key="1">
    <source>
        <dbReference type="ARBA" id="ARBA00000185"/>
    </source>
</evidence>
<dbReference type="PANTHER" id="PTHR45866:SF1">
    <property type="entry name" value="DNA GYRASE SUBUNIT B, MITOCHONDRIAL"/>
    <property type="match status" value="1"/>
</dbReference>
<keyword evidence="6" id="KW-0238">DNA-binding</keyword>
<keyword evidence="3" id="KW-0547">Nucleotide-binding</keyword>
<dbReference type="GO" id="GO:0003677">
    <property type="term" value="F:DNA binding"/>
    <property type="evidence" value="ECO:0007669"/>
    <property type="project" value="UniProtKB-KW"/>
</dbReference>
<sequence>KGISLQRYKGLGEMNPNQLWETTLDPNVRTLLRVEIHQSDEANTMFSELMGDLVEPRRDFILTNALNVANLDV</sequence>
<feature type="domain" description="DNA gyrase B subunit C-terminal" evidence="8">
    <location>
        <begin position="2"/>
        <end position="61"/>
    </location>
</feature>
<dbReference type="SUPFAM" id="SSF56719">
    <property type="entry name" value="Type II DNA topoisomerase"/>
    <property type="match status" value="1"/>
</dbReference>
<proteinExistence type="inferred from homology"/>
<comment type="catalytic activity">
    <reaction evidence="1">
        <text>ATP-dependent breakage, passage and rejoining of double-stranded DNA.</text>
        <dbReference type="EC" id="5.6.2.2"/>
    </reaction>
</comment>
<dbReference type="GO" id="GO:0005524">
    <property type="term" value="F:ATP binding"/>
    <property type="evidence" value="ECO:0007669"/>
    <property type="project" value="UniProtKB-KW"/>
</dbReference>
<dbReference type="GO" id="GO:0003918">
    <property type="term" value="F:DNA topoisomerase type II (double strand cut, ATP-hydrolyzing) activity"/>
    <property type="evidence" value="ECO:0007669"/>
    <property type="project" value="UniProtKB-EC"/>
</dbReference>
<dbReference type="GO" id="GO:0006265">
    <property type="term" value="P:DNA topological change"/>
    <property type="evidence" value="ECO:0007669"/>
    <property type="project" value="InterPro"/>
</dbReference>
<dbReference type="Pfam" id="PF00986">
    <property type="entry name" value="DNA_gyraseB_C"/>
    <property type="match status" value="1"/>
</dbReference>
<evidence type="ECO:0000259" key="8">
    <source>
        <dbReference type="Pfam" id="PF00986"/>
    </source>
</evidence>
<keyword evidence="7 9" id="KW-0413">Isomerase</keyword>
<dbReference type="Gene3D" id="3.40.50.670">
    <property type="match status" value="1"/>
</dbReference>
<dbReference type="AlphaFoldDB" id="A0A3B0U102"/>
<evidence type="ECO:0000256" key="4">
    <source>
        <dbReference type="ARBA" id="ARBA00022840"/>
    </source>
</evidence>
<gene>
    <name evidence="9" type="ORF">MNBD_ALPHA11-2336</name>
</gene>
<name>A0A3B0U102_9ZZZZ</name>
<protein>
    <submittedName>
        <fullName evidence="9">DNA gyrase subunit B</fullName>
        <ecNumber evidence="9">5.99.1.3</ecNumber>
    </submittedName>
</protein>
<feature type="non-terminal residue" evidence="9">
    <location>
        <position position="1"/>
    </location>
</feature>
<dbReference type="EMBL" id="UOEQ01000425">
    <property type="protein sequence ID" value="VAW22660.1"/>
    <property type="molecule type" value="Genomic_DNA"/>
</dbReference>
<dbReference type="EC" id="5.99.1.3" evidence="9"/>
<organism evidence="9">
    <name type="scientific">hydrothermal vent metagenome</name>
    <dbReference type="NCBI Taxonomy" id="652676"/>
    <lineage>
        <taxon>unclassified sequences</taxon>
        <taxon>metagenomes</taxon>
        <taxon>ecological metagenomes</taxon>
    </lineage>
</organism>
<dbReference type="PRINTS" id="PR01159">
    <property type="entry name" value="DNAGYRASEB"/>
</dbReference>
<evidence type="ECO:0000256" key="6">
    <source>
        <dbReference type="ARBA" id="ARBA00023125"/>
    </source>
</evidence>
<keyword evidence="5" id="KW-0799">Topoisomerase</keyword>
<dbReference type="InterPro" id="IPR013760">
    <property type="entry name" value="Topo_IIA-like_dom_sf"/>
</dbReference>
<keyword evidence="4" id="KW-0067">ATP-binding</keyword>
<dbReference type="PANTHER" id="PTHR45866">
    <property type="entry name" value="DNA GYRASE/TOPOISOMERASE SUBUNIT B"/>
    <property type="match status" value="1"/>
</dbReference>
<evidence type="ECO:0000313" key="9">
    <source>
        <dbReference type="EMBL" id="VAW22660.1"/>
    </source>
</evidence>
<accession>A0A3B0U102</accession>
<evidence type="ECO:0000256" key="2">
    <source>
        <dbReference type="ARBA" id="ARBA00010708"/>
    </source>
</evidence>